<dbReference type="GO" id="GO:0051213">
    <property type="term" value="F:dioxygenase activity"/>
    <property type="evidence" value="ECO:0007669"/>
    <property type="project" value="UniProtKB-ARBA"/>
</dbReference>
<protein>
    <recommendedName>
        <fullName evidence="8">Fe2OG dioxygenase domain-containing protein</fullName>
    </recommendedName>
</protein>
<evidence type="ECO:0000256" key="5">
    <source>
        <dbReference type="ARBA" id="ARBA00023004"/>
    </source>
</evidence>
<dbReference type="EMBL" id="KI517464">
    <property type="protein sequence ID" value="ESQ43432.1"/>
    <property type="molecule type" value="Genomic_DNA"/>
</dbReference>
<comment type="similarity">
    <text evidence="2 6">Belongs to the iron/ascorbate-dependent oxidoreductase family.</text>
</comment>
<comment type="cofactor">
    <cofactor evidence="1">
        <name>Fe cation</name>
        <dbReference type="ChEBI" id="CHEBI:24875"/>
    </cofactor>
</comment>
<dbReference type="InterPro" id="IPR027443">
    <property type="entry name" value="IPNS-like_sf"/>
</dbReference>
<dbReference type="Gramene" id="ESQ43432">
    <property type="protein sequence ID" value="ESQ43432"/>
    <property type="gene ID" value="EUTSA_v10013645mg"/>
</dbReference>
<dbReference type="PROSITE" id="PS51471">
    <property type="entry name" value="FE2OG_OXY"/>
    <property type="match status" value="1"/>
</dbReference>
<dbReference type="PANTHER" id="PTHR10209">
    <property type="entry name" value="OXIDOREDUCTASE, 2OG-FE II OXYGENASE FAMILY PROTEIN"/>
    <property type="match status" value="1"/>
</dbReference>
<dbReference type="eggNOG" id="KOG0143">
    <property type="taxonomic scope" value="Eukaryota"/>
</dbReference>
<dbReference type="Proteomes" id="UP000030689">
    <property type="component" value="Unassembled WGS sequence"/>
</dbReference>
<keyword evidence="3 6" id="KW-0479">Metal-binding</keyword>
<evidence type="ECO:0000256" key="3">
    <source>
        <dbReference type="ARBA" id="ARBA00022723"/>
    </source>
</evidence>
<proteinExistence type="inferred from homology"/>
<dbReference type="SUPFAM" id="SSF51197">
    <property type="entry name" value="Clavaminate synthase-like"/>
    <property type="match status" value="1"/>
</dbReference>
<evidence type="ECO:0000313" key="9">
    <source>
        <dbReference type="EMBL" id="ESQ43432.1"/>
    </source>
</evidence>
<evidence type="ECO:0000256" key="7">
    <source>
        <dbReference type="SAM" id="MobiDB-lite"/>
    </source>
</evidence>
<dbReference type="Gene3D" id="2.60.120.330">
    <property type="entry name" value="B-lactam Antibiotic, Isopenicillin N Synthase, Chain"/>
    <property type="match status" value="1"/>
</dbReference>
<feature type="domain" description="Fe2OG dioxygenase" evidence="8">
    <location>
        <begin position="272"/>
        <end position="372"/>
    </location>
</feature>
<dbReference type="InterPro" id="IPR044861">
    <property type="entry name" value="IPNS-like_FE2OG_OXY"/>
</dbReference>
<dbReference type="KEGG" id="eus:EUTSA_v10013645mg"/>
<dbReference type="Pfam" id="PF14226">
    <property type="entry name" value="DIOX_N"/>
    <property type="match status" value="1"/>
</dbReference>
<evidence type="ECO:0000256" key="6">
    <source>
        <dbReference type="RuleBase" id="RU003682"/>
    </source>
</evidence>
<feature type="region of interest" description="Disordered" evidence="7">
    <location>
        <begin position="36"/>
        <end position="58"/>
    </location>
</feature>
<keyword evidence="4 6" id="KW-0560">Oxidoreductase</keyword>
<dbReference type="STRING" id="72664.V4LLT7"/>
<dbReference type="PANTHER" id="PTHR10209:SF742">
    <property type="entry name" value="1-AMINOCYCLOPROPANE-1-CARBOXYLATE OXIDASE HOMOLOG 4-RELATED"/>
    <property type="match status" value="1"/>
</dbReference>
<sequence length="423" mass="47681">MTCNYELRLIDLFAAETFSGEDTTHIADTLTCKPERASAKEISKKKKERKREKKHNNTNKMIMEATDLSTQAKAFDESKSGVKGLADSGIKELPAMFRAPLSALENLRPPPSNFKIPSVDLNGGNVNRKNHQDLRRSVVEKIGEAAEKWGFFQVTNHGIPLEVLEKMIEGTRRFHEQPTETKKRFYSRDFTSDLYYASNFDLYSIQGASWRDTMGCYTAPNTPSLENLPSVCGEIMIEFSKQMMNLGELLFELLSEALGLNPNHLKDMSCSKYQVMFGQYYPPCPQPDLTLGLSKHTDFSFLTVLLQDNIAALQVLHDQTWIDVPTVPGALVINIGDLLQLITNDKFFSAEHRVIANGASEPRISVPCFFSSFMKPNPCVIGPIKELLSDENPAKYRDLTIDEFADIFRSKTISAPALHHFRI</sequence>
<keyword evidence="5 6" id="KW-0408">Iron</keyword>
<accession>V4LLT7</accession>
<dbReference type="FunFam" id="2.60.120.330:FF:000005">
    <property type="entry name" value="1-aminocyclopropane-1-carboxylate oxidase homolog 1"/>
    <property type="match status" value="1"/>
</dbReference>
<dbReference type="OMA" id="QGIRAFH"/>
<evidence type="ECO:0000313" key="10">
    <source>
        <dbReference type="Proteomes" id="UP000030689"/>
    </source>
</evidence>
<dbReference type="GO" id="GO:0046872">
    <property type="term" value="F:metal ion binding"/>
    <property type="evidence" value="ECO:0007669"/>
    <property type="project" value="UniProtKB-KW"/>
</dbReference>
<dbReference type="Pfam" id="PF03171">
    <property type="entry name" value="2OG-FeII_Oxy"/>
    <property type="match status" value="1"/>
</dbReference>
<gene>
    <name evidence="9" type="ORF">EUTSA_v10013645mg</name>
</gene>
<keyword evidence="10" id="KW-1185">Reference proteome</keyword>
<evidence type="ECO:0000256" key="1">
    <source>
        <dbReference type="ARBA" id="ARBA00001962"/>
    </source>
</evidence>
<evidence type="ECO:0000256" key="4">
    <source>
        <dbReference type="ARBA" id="ARBA00023002"/>
    </source>
</evidence>
<feature type="compositionally biased region" description="Basic residues" evidence="7">
    <location>
        <begin position="43"/>
        <end position="57"/>
    </location>
</feature>
<dbReference type="InterPro" id="IPR026992">
    <property type="entry name" value="DIOX_N"/>
</dbReference>
<dbReference type="AlphaFoldDB" id="V4LLT7"/>
<evidence type="ECO:0000259" key="8">
    <source>
        <dbReference type="PROSITE" id="PS51471"/>
    </source>
</evidence>
<organism evidence="9 10">
    <name type="scientific">Eutrema salsugineum</name>
    <name type="common">Saltwater cress</name>
    <name type="synonym">Sisymbrium salsugineum</name>
    <dbReference type="NCBI Taxonomy" id="72664"/>
    <lineage>
        <taxon>Eukaryota</taxon>
        <taxon>Viridiplantae</taxon>
        <taxon>Streptophyta</taxon>
        <taxon>Embryophyta</taxon>
        <taxon>Tracheophyta</taxon>
        <taxon>Spermatophyta</taxon>
        <taxon>Magnoliopsida</taxon>
        <taxon>eudicotyledons</taxon>
        <taxon>Gunneridae</taxon>
        <taxon>Pentapetalae</taxon>
        <taxon>rosids</taxon>
        <taxon>malvids</taxon>
        <taxon>Brassicales</taxon>
        <taxon>Brassicaceae</taxon>
        <taxon>Eutremeae</taxon>
        <taxon>Eutrema</taxon>
    </lineage>
</organism>
<evidence type="ECO:0000256" key="2">
    <source>
        <dbReference type="ARBA" id="ARBA00008056"/>
    </source>
</evidence>
<name>V4LLT7_EUTSA</name>
<reference evidence="9 10" key="1">
    <citation type="journal article" date="2013" name="Front. Plant Sci.">
        <title>The Reference Genome of the Halophytic Plant Eutrema salsugineum.</title>
        <authorList>
            <person name="Yang R."/>
            <person name="Jarvis D.E."/>
            <person name="Chen H."/>
            <person name="Beilstein M.A."/>
            <person name="Grimwood J."/>
            <person name="Jenkins J."/>
            <person name="Shu S."/>
            <person name="Prochnik S."/>
            <person name="Xin M."/>
            <person name="Ma C."/>
            <person name="Schmutz J."/>
            <person name="Wing R.A."/>
            <person name="Mitchell-Olds T."/>
            <person name="Schumaker K.S."/>
            <person name="Wang X."/>
        </authorList>
    </citation>
    <scope>NUCLEOTIDE SEQUENCE [LARGE SCALE GENOMIC DNA]</scope>
</reference>
<dbReference type="InterPro" id="IPR005123">
    <property type="entry name" value="Oxoglu/Fe-dep_dioxygenase_dom"/>
</dbReference>